<reference evidence="4 5" key="1">
    <citation type="submission" date="2014-04" db="EMBL/GenBank/DDBJ databases">
        <authorList>
            <consortium name="DOE Joint Genome Institute"/>
            <person name="Kuo A."/>
            <person name="Tarkka M."/>
            <person name="Buscot F."/>
            <person name="Kohler A."/>
            <person name="Nagy L.G."/>
            <person name="Floudas D."/>
            <person name="Copeland A."/>
            <person name="Barry K.W."/>
            <person name="Cichocki N."/>
            <person name="Veneault-Fourrey C."/>
            <person name="LaButti K."/>
            <person name="Lindquist E.A."/>
            <person name="Lipzen A."/>
            <person name="Lundell T."/>
            <person name="Morin E."/>
            <person name="Murat C."/>
            <person name="Sun H."/>
            <person name="Tunlid A."/>
            <person name="Henrissat B."/>
            <person name="Grigoriev I.V."/>
            <person name="Hibbett D.S."/>
            <person name="Martin F."/>
            <person name="Nordberg H.P."/>
            <person name="Cantor M.N."/>
            <person name="Hua S.X."/>
        </authorList>
    </citation>
    <scope>NUCLEOTIDE SEQUENCE [LARGE SCALE GENOMIC DNA]</scope>
    <source>
        <strain evidence="4 5">F 1598</strain>
    </source>
</reference>
<keyword evidence="5" id="KW-1185">Reference proteome</keyword>
<evidence type="ECO:0000259" key="3">
    <source>
        <dbReference type="Pfam" id="PF20262"/>
    </source>
</evidence>
<dbReference type="Pfam" id="PF19424">
    <property type="entry name" value="UNC80"/>
    <property type="match status" value="1"/>
</dbReference>
<dbReference type="InterPro" id="IPR046460">
    <property type="entry name" value="UNC80_C"/>
</dbReference>
<feature type="domain" description="Protein UNC80 C-terminal" evidence="3">
    <location>
        <begin position="1326"/>
        <end position="1465"/>
    </location>
</feature>
<dbReference type="InterPro" id="IPR045852">
    <property type="entry name" value="UNC80_central"/>
</dbReference>
<feature type="region of interest" description="Disordered" evidence="1">
    <location>
        <begin position="1957"/>
        <end position="1982"/>
    </location>
</feature>
<dbReference type="GO" id="GO:0034703">
    <property type="term" value="C:cation channel complex"/>
    <property type="evidence" value="ECO:0007669"/>
    <property type="project" value="TreeGrafter"/>
</dbReference>
<dbReference type="HOGENOM" id="CLU_001075_0_0_1"/>
<dbReference type="GO" id="GO:0005261">
    <property type="term" value="F:monoatomic cation channel activity"/>
    <property type="evidence" value="ECO:0007669"/>
    <property type="project" value="TreeGrafter"/>
</dbReference>
<feature type="compositionally biased region" description="Basic residues" evidence="1">
    <location>
        <begin position="1064"/>
        <end position="1074"/>
    </location>
</feature>
<feature type="compositionally biased region" description="Low complexity" evidence="1">
    <location>
        <begin position="60"/>
        <end position="72"/>
    </location>
</feature>
<feature type="region of interest" description="Disordered" evidence="1">
    <location>
        <begin position="1034"/>
        <end position="1074"/>
    </location>
</feature>
<feature type="region of interest" description="Disordered" evidence="1">
    <location>
        <begin position="1871"/>
        <end position="1900"/>
    </location>
</feature>
<dbReference type="PANTHER" id="PTHR31781">
    <property type="entry name" value="UNC80"/>
    <property type="match status" value="1"/>
</dbReference>
<feature type="region of interest" description="Disordered" evidence="1">
    <location>
        <begin position="2072"/>
        <end position="2124"/>
    </location>
</feature>
<organism evidence="4 5">
    <name type="scientific">Piloderma croceum (strain F 1598)</name>
    <dbReference type="NCBI Taxonomy" id="765440"/>
    <lineage>
        <taxon>Eukaryota</taxon>
        <taxon>Fungi</taxon>
        <taxon>Dikarya</taxon>
        <taxon>Basidiomycota</taxon>
        <taxon>Agaricomycotina</taxon>
        <taxon>Agaricomycetes</taxon>
        <taxon>Agaricomycetidae</taxon>
        <taxon>Atheliales</taxon>
        <taxon>Atheliaceae</taxon>
        <taxon>Piloderma</taxon>
    </lineage>
</organism>
<evidence type="ECO:0000313" key="5">
    <source>
        <dbReference type="Proteomes" id="UP000054166"/>
    </source>
</evidence>
<evidence type="ECO:0000313" key="4">
    <source>
        <dbReference type="EMBL" id="KIM91623.1"/>
    </source>
</evidence>
<feature type="compositionally biased region" description="Low complexity" evidence="1">
    <location>
        <begin position="161"/>
        <end position="174"/>
    </location>
</feature>
<dbReference type="Pfam" id="PF20262">
    <property type="entry name" value="UNC80_C"/>
    <property type="match status" value="1"/>
</dbReference>
<feature type="compositionally biased region" description="Low complexity" evidence="1">
    <location>
        <begin position="1034"/>
        <end position="1048"/>
    </location>
</feature>
<protein>
    <submittedName>
        <fullName evidence="4">Uncharacterized protein</fullName>
    </submittedName>
</protein>
<dbReference type="EMBL" id="KN832971">
    <property type="protein sequence ID" value="KIM91623.1"/>
    <property type="molecule type" value="Genomic_DNA"/>
</dbReference>
<proteinExistence type="predicted"/>
<sequence>MTSPVSEKSKSSPKLRSWKPLVPVDQSQLASPARSETSAAGPPPSPSKARWEHLRQHVLPSAPSAASISRPSTPQQVMPAPRSQALKPSRFARLGFRQVVEHVRDVTAVDENRKFANEVFKVCWQARFMEPTKASKTSREPVLDSGASNLYLPFISNSSLTTNDSSSTLNQSSQKKPDLKRPQSLQSLALNNRQVPTVKYIHAMLLHYATPSADQPKVASLLPHESQLLSALLTPFTTRTPGPRADEERWFSIEAFEIAVKTWKAPTNQLGIERCLWCCKAASMSPQQVRMRILASLSSLLLSHDRSIRINTPGILLTLVQGLFSLLSSLAFLAANSPETMLVKELIGEIQSGAIVEMIPEALEKEYQVPPSDEDEDQVVVQALVMTGIGRFLEHGAESSRRWVLRYSTTEYWPQPSVSFTPLLTTIHVHKISTFSRGILDLLLSKSRDSSAANLDAEAAYYILHTRMIPEINAISGPSAAEARGHVIRLILELLCVDDAQEITDWATASILHWYTKATEWKLSFEQRLQQLIAENDWPVTIRILSTVFNTLPDEIRKFVVASFLPSLNQQLVRESPTYPCLPLSELLDTVSQMYPQIFYKPLFACAASSKELTVQNYLAILTVISRFLPDFWTRDAEMLSVAIMSDGANKPSEAAPTWGNARLGQSALLVELIGYIQALRNKEASTTTSEPAHATEVKFFNTLEARLGILLDAKEKNVLVPQSQRALFCALFLETRLLTRSLKSTSWLSRVVSWLQQSDTEAEREPDHVQNDKDTHEEHASSVYKLETLYAAVHNDFQGSHKRRTTLILSPGLDASFRARTERSTDIIDLFAQKIEFLLSLRSGLIPKILNLLVALSGMLSQDDYRRIGPLLWRQCLNSRRPQALASACFLTMQCAEKTTSEFLKLIEDDVQSSDSSVRLHTVQKISTLFNWRFQLLSQHIVVDRNHRRPFKLARGPLAFIATDIGSSSFVLEEDSSQSKNSLPLELRKRLAEIGWAEDDEVVDQKLEWVQTPMSLLPSHELDLLDDGFEIPMSPSSPLASPGGSPMTAPPSPGGNDTDLLRRKSSGSKHSHGVKRRAVFVPALSAIFPQMTSLVYDSNFAVANGARDVILDLMRNDPAILTRPVFDLLADEQRDLTIAITTMRAFEHVRRLLPPAMAYYVFNHLAGFLKHTAKMETPEVLGGFANVVPMLAKLVTQVSDMSIREIRRAKVEVFLIPSGALWFSSSAPAGPMFPRMLGSYDNPFEAVPSHLIYITMIRLSQNMLFLSMLKRNPQDVQMIRKNMSRLMLPSRENIVDARPLKLADFVPHKQGSERGTPFSADPSLRGLSLMLSRSYLLLVAQIFRSMSRHLNDRNELAVLVDGLNRILLVHGDDIGIVGHSMIALMVASTRFRRLFTSGGGYTLFMPVLIKVYAESESHPGIKLAIEYAVNRFYALHQEAFVYQSLDIIAHVVMAPDIEGDWLAKSVYTLFNTLRRGISPAIPDAAGIHDSNKVQEREALIMRTAEDKPQTFLASLRQGGNQGKDTVLVGLPEEYEAKRLGLDNFVRLFLTVIAHDPTILRAEHFLHFLRFLTPYLYNDSSSARSVLRDGIDALGVVLTKAAPKSKVAETSVLNPIVDFNFEVCSQEAVLENQLLGQSKTPSDIVAMRLDYLSTVVAFTRAGGQLGSSATQRTIDLIKLMLKDSVLENKAHIASFFSEYTKASLVREPAPSLKVVVAFLSHLAPVVSAYATTIDFSGVFDTVSQLTADVLYANEPTFSRLVATQLCAAGIGACVFAASEKVLFSIPSRPSVIRLVSGAILLRGADVIAELEKHAPSYDFLVGVVLPLVLTVKTTGDVTSDGRWADISRRDVHARTWTRLLTYVMSACQKREREAPGDVSHGPERVKSQTQDKRRSAPSSKAQMMTLVAAIQIIKAIIIRAEDDLSAYLPGIWSRIASFFKTLLAEGDAKFALASQDISAPPSPAQSPRASAASFSPHLPYDPNMPPSISSDMRSSAHVSPANPRVVDYCLWSLFELLSLCRSPLVIQMRLFLQEKVAILDQELHYHQDPSRPRSRRASSAIFSKPRRRMSGYFSGVPSPENSPTLSASPSFPSDPSLFHLDPSRQPGYQRFPSSPGGLQGSSSGPQIVHLGPVHALSASAFRRSLSPLGGGVRLNKTAIIKSMPLVLATYRRIRLVQTCMGYGTLLPWPNLEGGIDSDDPASTKAWSKKEAMDAMVKEMKELMVEFEEPWREVEDDVVLIDADQSVTF</sequence>
<feature type="domain" description="Protein UNC80 central region" evidence="2">
    <location>
        <begin position="845"/>
        <end position="937"/>
    </location>
</feature>
<feature type="compositionally biased region" description="Polar residues" evidence="1">
    <location>
        <begin position="25"/>
        <end position="37"/>
    </location>
</feature>
<feature type="region of interest" description="Disordered" evidence="1">
    <location>
        <begin position="1"/>
        <end position="86"/>
    </location>
</feature>
<gene>
    <name evidence="4" type="ORF">PILCRDRAFT_58001</name>
</gene>
<feature type="compositionally biased region" description="Polar residues" evidence="1">
    <location>
        <begin position="2079"/>
        <end position="2093"/>
    </location>
</feature>
<dbReference type="PANTHER" id="PTHR31781:SF1">
    <property type="entry name" value="PROTEIN UNC-80 HOMOLOG"/>
    <property type="match status" value="1"/>
</dbReference>
<name>A0A0C3BYK3_PILCF</name>
<reference evidence="5" key="2">
    <citation type="submission" date="2015-01" db="EMBL/GenBank/DDBJ databases">
        <title>Evolutionary Origins and Diversification of the Mycorrhizal Mutualists.</title>
        <authorList>
            <consortium name="DOE Joint Genome Institute"/>
            <consortium name="Mycorrhizal Genomics Consortium"/>
            <person name="Kohler A."/>
            <person name="Kuo A."/>
            <person name="Nagy L.G."/>
            <person name="Floudas D."/>
            <person name="Copeland A."/>
            <person name="Barry K.W."/>
            <person name="Cichocki N."/>
            <person name="Veneault-Fourrey C."/>
            <person name="LaButti K."/>
            <person name="Lindquist E.A."/>
            <person name="Lipzen A."/>
            <person name="Lundell T."/>
            <person name="Morin E."/>
            <person name="Murat C."/>
            <person name="Riley R."/>
            <person name="Ohm R."/>
            <person name="Sun H."/>
            <person name="Tunlid A."/>
            <person name="Henrissat B."/>
            <person name="Grigoriev I.V."/>
            <person name="Hibbett D.S."/>
            <person name="Martin F."/>
        </authorList>
    </citation>
    <scope>NUCLEOTIDE SEQUENCE [LARGE SCALE GENOMIC DNA]</scope>
    <source>
        <strain evidence="5">F 1598</strain>
    </source>
</reference>
<dbReference type="OrthoDB" id="5584001at2759"/>
<evidence type="ECO:0000256" key="1">
    <source>
        <dbReference type="SAM" id="MobiDB-lite"/>
    </source>
</evidence>
<evidence type="ECO:0000259" key="2">
    <source>
        <dbReference type="Pfam" id="PF19424"/>
    </source>
</evidence>
<dbReference type="STRING" id="765440.A0A0C3BYK3"/>
<dbReference type="GO" id="GO:0055080">
    <property type="term" value="P:monoatomic cation homeostasis"/>
    <property type="evidence" value="ECO:0007669"/>
    <property type="project" value="TreeGrafter"/>
</dbReference>
<feature type="compositionally biased region" description="Low complexity" evidence="1">
    <location>
        <begin position="1965"/>
        <end position="1976"/>
    </location>
</feature>
<feature type="compositionally biased region" description="Basic and acidic residues" evidence="1">
    <location>
        <begin position="1871"/>
        <end position="1894"/>
    </location>
</feature>
<dbReference type="InterPro" id="IPR016024">
    <property type="entry name" value="ARM-type_fold"/>
</dbReference>
<accession>A0A0C3BYK3</accession>
<dbReference type="SUPFAM" id="SSF48371">
    <property type="entry name" value="ARM repeat"/>
    <property type="match status" value="2"/>
</dbReference>
<feature type="compositionally biased region" description="Low complexity" evidence="1">
    <location>
        <begin position="2112"/>
        <end position="2124"/>
    </location>
</feature>
<feature type="region of interest" description="Disordered" evidence="1">
    <location>
        <begin position="161"/>
        <end position="182"/>
    </location>
</feature>
<dbReference type="InParanoid" id="A0A0C3BYK3"/>
<dbReference type="Proteomes" id="UP000054166">
    <property type="component" value="Unassembled WGS sequence"/>
</dbReference>